<dbReference type="EMBL" id="JBHSZH010000005">
    <property type="protein sequence ID" value="MFC7081334.1"/>
    <property type="molecule type" value="Genomic_DNA"/>
</dbReference>
<dbReference type="InterPro" id="IPR036249">
    <property type="entry name" value="Thioredoxin-like_sf"/>
</dbReference>
<proteinExistence type="predicted"/>
<name>A0ABD5WLE6_9EURY</name>
<dbReference type="PANTHER" id="PTHR13887">
    <property type="entry name" value="GLUTATHIONE S-TRANSFERASE KAPPA"/>
    <property type="match status" value="1"/>
</dbReference>
<dbReference type="InterPro" id="IPR001853">
    <property type="entry name" value="DSBA-like_thioredoxin_dom"/>
</dbReference>
<protein>
    <submittedName>
        <fullName evidence="2">DsbA family protein</fullName>
    </submittedName>
</protein>
<accession>A0ABD5WLE6</accession>
<evidence type="ECO:0000313" key="3">
    <source>
        <dbReference type="Proteomes" id="UP001596407"/>
    </source>
</evidence>
<dbReference type="AlphaFoldDB" id="A0ABD5WLE6"/>
<comment type="caution">
    <text evidence="2">The sequence shown here is derived from an EMBL/GenBank/DDBJ whole genome shotgun (WGS) entry which is preliminary data.</text>
</comment>
<dbReference type="RefSeq" id="WP_276280752.1">
    <property type="nucleotide sequence ID" value="NZ_CP119809.1"/>
</dbReference>
<dbReference type="SUPFAM" id="SSF52833">
    <property type="entry name" value="Thioredoxin-like"/>
    <property type="match status" value="1"/>
</dbReference>
<organism evidence="2 3">
    <name type="scientific">Halorussus caseinilyticus</name>
    <dbReference type="NCBI Taxonomy" id="3034025"/>
    <lineage>
        <taxon>Archaea</taxon>
        <taxon>Methanobacteriati</taxon>
        <taxon>Methanobacteriota</taxon>
        <taxon>Stenosarchaea group</taxon>
        <taxon>Halobacteria</taxon>
        <taxon>Halobacteriales</taxon>
        <taxon>Haladaptataceae</taxon>
        <taxon>Halorussus</taxon>
    </lineage>
</organism>
<dbReference type="PANTHER" id="PTHR13887:SF41">
    <property type="entry name" value="THIOREDOXIN SUPERFAMILY PROTEIN"/>
    <property type="match status" value="1"/>
</dbReference>
<dbReference type="Pfam" id="PF01323">
    <property type="entry name" value="DSBA"/>
    <property type="match status" value="1"/>
</dbReference>
<dbReference type="Proteomes" id="UP001596407">
    <property type="component" value="Unassembled WGS sequence"/>
</dbReference>
<dbReference type="GeneID" id="79301918"/>
<feature type="domain" description="DSBA-like thioredoxin" evidence="1">
    <location>
        <begin position="10"/>
        <end position="207"/>
    </location>
</feature>
<gene>
    <name evidence="2" type="ORF">ACFQJ6_15715</name>
</gene>
<sequence length="212" mass="24017">MSQQSADDALTVYSDYVCPFCYLGKAAMDQYRERADDPPEVEWRFYDLRGYKRDESGDIRDDVDDGKDDDYFAQVRENVERLKERFDVEMTLDFSEDVDSWNAQQAALFVRKSEDEETFLTFHEAVFDALWQDGRDVGDPDVLAAIAADAGLDPDEVRAATEDEELAADLRERFEQAQQAGVSGIPTFVYEGHAARGAIPPAQFERLVEGGE</sequence>
<keyword evidence="3" id="KW-1185">Reference proteome</keyword>
<evidence type="ECO:0000259" key="1">
    <source>
        <dbReference type="Pfam" id="PF01323"/>
    </source>
</evidence>
<evidence type="ECO:0000313" key="2">
    <source>
        <dbReference type="EMBL" id="MFC7081334.1"/>
    </source>
</evidence>
<dbReference type="Gene3D" id="3.40.30.10">
    <property type="entry name" value="Glutaredoxin"/>
    <property type="match status" value="1"/>
</dbReference>
<reference evidence="2 3" key="1">
    <citation type="journal article" date="2019" name="Int. J. Syst. Evol. Microbiol.">
        <title>The Global Catalogue of Microorganisms (GCM) 10K type strain sequencing project: providing services to taxonomists for standard genome sequencing and annotation.</title>
        <authorList>
            <consortium name="The Broad Institute Genomics Platform"/>
            <consortium name="The Broad Institute Genome Sequencing Center for Infectious Disease"/>
            <person name="Wu L."/>
            <person name="Ma J."/>
        </authorList>
    </citation>
    <scope>NUCLEOTIDE SEQUENCE [LARGE SCALE GENOMIC DNA]</scope>
    <source>
        <strain evidence="2 3">DT72</strain>
    </source>
</reference>